<dbReference type="InterPro" id="IPR036164">
    <property type="entry name" value="bL21-like_sf"/>
</dbReference>
<evidence type="ECO:0000256" key="6">
    <source>
        <dbReference type="ARBA" id="ARBA00044129"/>
    </source>
</evidence>
<dbReference type="Proteomes" id="UP000623129">
    <property type="component" value="Unassembled WGS sequence"/>
</dbReference>
<evidence type="ECO:0000256" key="7">
    <source>
        <dbReference type="SAM" id="MobiDB-lite"/>
    </source>
</evidence>
<evidence type="ECO:0000256" key="4">
    <source>
        <dbReference type="ARBA" id="ARBA00022980"/>
    </source>
</evidence>
<dbReference type="PROSITE" id="PS01169">
    <property type="entry name" value="RIBOSOMAL_L21"/>
    <property type="match status" value="1"/>
</dbReference>
<dbReference type="HAMAP" id="MF_01363">
    <property type="entry name" value="Ribosomal_bL21"/>
    <property type="match status" value="1"/>
</dbReference>
<organism evidence="8 9">
    <name type="scientific">Carex littledalei</name>
    <dbReference type="NCBI Taxonomy" id="544730"/>
    <lineage>
        <taxon>Eukaryota</taxon>
        <taxon>Viridiplantae</taxon>
        <taxon>Streptophyta</taxon>
        <taxon>Embryophyta</taxon>
        <taxon>Tracheophyta</taxon>
        <taxon>Spermatophyta</taxon>
        <taxon>Magnoliopsida</taxon>
        <taxon>Liliopsida</taxon>
        <taxon>Poales</taxon>
        <taxon>Cyperaceae</taxon>
        <taxon>Cyperoideae</taxon>
        <taxon>Cariceae</taxon>
        <taxon>Carex</taxon>
        <taxon>Carex subgen. Euthyceras</taxon>
    </lineage>
</organism>
<gene>
    <name evidence="8" type="ORF">FCM35_KLT15505</name>
</gene>
<dbReference type="GO" id="GO:0006412">
    <property type="term" value="P:translation"/>
    <property type="evidence" value="ECO:0007669"/>
    <property type="project" value="InterPro"/>
</dbReference>
<feature type="region of interest" description="Disordered" evidence="7">
    <location>
        <begin position="51"/>
        <end position="101"/>
    </location>
</feature>
<proteinExistence type="inferred from homology"/>
<dbReference type="AlphaFoldDB" id="A0A833W123"/>
<dbReference type="GO" id="GO:0005840">
    <property type="term" value="C:ribosome"/>
    <property type="evidence" value="ECO:0007669"/>
    <property type="project" value="UniProtKB-KW"/>
</dbReference>
<evidence type="ECO:0000256" key="3">
    <source>
        <dbReference type="ARBA" id="ARBA00022884"/>
    </source>
</evidence>
<dbReference type="InterPro" id="IPR001787">
    <property type="entry name" value="Ribosomal_bL21"/>
</dbReference>
<name>A0A833W123_9POAL</name>
<dbReference type="GO" id="GO:0005737">
    <property type="term" value="C:cytoplasm"/>
    <property type="evidence" value="ECO:0007669"/>
    <property type="project" value="UniProtKB-ARBA"/>
</dbReference>
<feature type="compositionally biased region" description="Acidic residues" evidence="7">
    <location>
        <begin position="66"/>
        <end position="85"/>
    </location>
</feature>
<sequence>MATRRCLAALPLHLRSILLSIRPQQTLISPLPSRFSISPPTLTPSISSFSLLRHFSPSPPPPTDGSDGEEDDETGEDDEGWDESDNMGTRRIVQSGKSEEEKLKEAEEIGYQVIGPLDPSSENPFKPYEPAFAVVQIGSHQFKVSNGDSIFTEKLKYCDLILKKVLMLGSKNETMIGRPVLVDAAVHAVVEEHALDAKVIIFKKKRRKNYRRTKGHRQELTKLRITDIRGIDKSEALSVAA</sequence>
<dbReference type="SUPFAM" id="SSF141091">
    <property type="entry name" value="L21p-like"/>
    <property type="match status" value="1"/>
</dbReference>
<comment type="similarity">
    <text evidence="1">Belongs to the bacterial ribosomal protein bL21 family.</text>
</comment>
<accession>A0A833W123</accession>
<dbReference type="EMBL" id="SWLB01000003">
    <property type="protein sequence ID" value="KAF3339734.1"/>
    <property type="molecule type" value="Genomic_DNA"/>
</dbReference>
<keyword evidence="3" id="KW-0694">RNA-binding</keyword>
<keyword evidence="2" id="KW-0699">rRNA-binding</keyword>
<dbReference type="PANTHER" id="PTHR21349">
    <property type="entry name" value="50S RIBOSOMAL PROTEIN L21"/>
    <property type="match status" value="1"/>
</dbReference>
<dbReference type="GO" id="GO:0003735">
    <property type="term" value="F:structural constituent of ribosome"/>
    <property type="evidence" value="ECO:0007669"/>
    <property type="project" value="InterPro"/>
</dbReference>
<comment type="caution">
    <text evidence="8">The sequence shown here is derived from an EMBL/GenBank/DDBJ whole genome shotgun (WGS) entry which is preliminary data.</text>
</comment>
<evidence type="ECO:0000256" key="2">
    <source>
        <dbReference type="ARBA" id="ARBA00022730"/>
    </source>
</evidence>
<dbReference type="PANTHER" id="PTHR21349:SF0">
    <property type="entry name" value="LARGE RIBOSOMAL SUBUNIT PROTEIN BL21M"/>
    <property type="match status" value="1"/>
</dbReference>
<dbReference type="GO" id="GO:1990904">
    <property type="term" value="C:ribonucleoprotein complex"/>
    <property type="evidence" value="ECO:0007669"/>
    <property type="project" value="UniProtKB-KW"/>
</dbReference>
<dbReference type="InterPro" id="IPR018258">
    <property type="entry name" value="Ribosomal_bL21_CS"/>
</dbReference>
<keyword evidence="9" id="KW-1185">Reference proteome</keyword>
<dbReference type="Pfam" id="PF00829">
    <property type="entry name" value="Ribosomal_L21p"/>
    <property type="match status" value="1"/>
</dbReference>
<dbReference type="GO" id="GO:0019843">
    <property type="term" value="F:rRNA binding"/>
    <property type="evidence" value="ECO:0007669"/>
    <property type="project" value="UniProtKB-KW"/>
</dbReference>
<keyword evidence="5" id="KW-0687">Ribonucleoprotein</keyword>
<evidence type="ECO:0000313" key="9">
    <source>
        <dbReference type="Proteomes" id="UP000623129"/>
    </source>
</evidence>
<reference evidence="8" key="1">
    <citation type="submission" date="2020-01" db="EMBL/GenBank/DDBJ databases">
        <title>Genome sequence of Kobresia littledalei, the first chromosome-level genome in the family Cyperaceae.</title>
        <authorList>
            <person name="Qu G."/>
        </authorList>
    </citation>
    <scope>NUCLEOTIDE SEQUENCE</scope>
    <source>
        <strain evidence="8">C.B.Clarke</strain>
        <tissue evidence="8">Leaf</tissue>
    </source>
</reference>
<protein>
    <recommendedName>
        <fullName evidence="6">Large ribosomal subunit protein bL21m</fullName>
    </recommendedName>
</protein>
<dbReference type="InterPro" id="IPR028909">
    <property type="entry name" value="bL21-like"/>
</dbReference>
<evidence type="ECO:0000256" key="5">
    <source>
        <dbReference type="ARBA" id="ARBA00023274"/>
    </source>
</evidence>
<evidence type="ECO:0000313" key="8">
    <source>
        <dbReference type="EMBL" id="KAF3339734.1"/>
    </source>
</evidence>
<dbReference type="OrthoDB" id="5994at2759"/>
<keyword evidence="4 8" id="KW-0689">Ribosomal protein</keyword>
<dbReference type="NCBIfam" id="TIGR00061">
    <property type="entry name" value="L21"/>
    <property type="match status" value="1"/>
</dbReference>
<evidence type="ECO:0000256" key="1">
    <source>
        <dbReference type="ARBA" id="ARBA00008563"/>
    </source>
</evidence>